<keyword evidence="1" id="KW-0812">Transmembrane</keyword>
<reference evidence="3 4" key="1">
    <citation type="journal article" date="2017" name="Elife">
        <title>Extensive horizontal gene transfer in cheese-associated bacteria.</title>
        <authorList>
            <person name="Bonham K.S."/>
            <person name="Wolfe B.E."/>
            <person name="Dutton R.J."/>
        </authorList>
    </citation>
    <scope>NUCLEOTIDE SEQUENCE [LARGE SCALE GENOMIC DNA]</scope>
    <source>
        <strain evidence="3 4">JB182</strain>
    </source>
</reference>
<dbReference type="AlphaFoldDB" id="A0A2N7S767"/>
<proteinExistence type="predicted"/>
<dbReference type="Gene3D" id="3.40.50.1820">
    <property type="entry name" value="alpha/beta hydrolase"/>
    <property type="match status" value="1"/>
</dbReference>
<keyword evidence="1" id="KW-0472">Membrane</keyword>
<evidence type="ECO:0000256" key="1">
    <source>
        <dbReference type="SAM" id="Phobius"/>
    </source>
</evidence>
<sequence>MARNITDTLQPRKALPATLIGVGLGLGAGSLVAASVSALAGYFARRVVTPEERRTGNSVIREVRTDSEGKLWLHFTKDDETSEPGPCSFLTEFDSCALRLSAPEDVPGKPRLVARKIEKIYHGTLEGVRRGNFSGAIYEHPSDLGFEAEDVVVPLDGGDGPAWLVRGSANEDLWVIGVHGRGARRNESIRALPALSELGATTLLMSYRNDGLAPSAPDGRYGLGDTEWHDVEAGIQFALNHGAKQIILLGWSMGGAIGLQTADRSELAHHIDSLMLVGPVINWVDVLSHQARANKIPRSVGLFGQWLLSNKAGRWVTGQAAPVNLRRLNWVERAEELKLPTLIMHSRDDEFVPNGPSLKLAALRPDLVTLKTFAKAGHTREPNVDPQGFAKAMTGFLTKRIAARKLTPKRF</sequence>
<dbReference type="InterPro" id="IPR000073">
    <property type="entry name" value="AB_hydrolase_1"/>
</dbReference>
<keyword evidence="1" id="KW-1133">Transmembrane helix</keyword>
<evidence type="ECO:0000259" key="2">
    <source>
        <dbReference type="Pfam" id="PF00561"/>
    </source>
</evidence>
<gene>
    <name evidence="3" type="ORF">CIK84_03300</name>
</gene>
<evidence type="ECO:0000313" key="4">
    <source>
        <dbReference type="Proteomes" id="UP000235739"/>
    </source>
</evidence>
<organism evidence="3 4">
    <name type="scientific">Glutamicibacter arilaitensis</name>
    <dbReference type="NCBI Taxonomy" id="256701"/>
    <lineage>
        <taxon>Bacteria</taxon>
        <taxon>Bacillati</taxon>
        <taxon>Actinomycetota</taxon>
        <taxon>Actinomycetes</taxon>
        <taxon>Micrococcales</taxon>
        <taxon>Micrococcaceae</taxon>
        <taxon>Glutamicibacter</taxon>
    </lineage>
</organism>
<comment type="caution">
    <text evidence="3">The sequence shown here is derived from an EMBL/GenBank/DDBJ whole genome shotgun (WGS) entry which is preliminary data.</text>
</comment>
<feature type="domain" description="AB hydrolase-1" evidence="2">
    <location>
        <begin position="175"/>
        <end position="292"/>
    </location>
</feature>
<dbReference type="Proteomes" id="UP000235739">
    <property type="component" value="Unassembled WGS sequence"/>
</dbReference>
<dbReference type="SUPFAM" id="SSF53474">
    <property type="entry name" value="alpha/beta-Hydrolases"/>
    <property type="match status" value="1"/>
</dbReference>
<dbReference type="GO" id="GO:0003824">
    <property type="term" value="F:catalytic activity"/>
    <property type="evidence" value="ECO:0007669"/>
    <property type="project" value="UniProtKB-ARBA"/>
</dbReference>
<dbReference type="RefSeq" id="WP_102598372.1">
    <property type="nucleotide sequence ID" value="NZ_JBQDIL010000001.1"/>
</dbReference>
<protein>
    <submittedName>
        <fullName evidence="3">Lipase</fullName>
    </submittedName>
</protein>
<accession>A0A2N7S767</accession>
<name>A0A2N7S767_9MICC</name>
<dbReference type="EMBL" id="PNQX01000001">
    <property type="protein sequence ID" value="PMQ21982.1"/>
    <property type="molecule type" value="Genomic_DNA"/>
</dbReference>
<dbReference type="InterPro" id="IPR029058">
    <property type="entry name" value="AB_hydrolase_fold"/>
</dbReference>
<dbReference type="Pfam" id="PF00561">
    <property type="entry name" value="Abhydrolase_1"/>
    <property type="match status" value="1"/>
</dbReference>
<feature type="transmembrane region" description="Helical" evidence="1">
    <location>
        <begin position="20"/>
        <end position="44"/>
    </location>
</feature>
<evidence type="ECO:0000313" key="3">
    <source>
        <dbReference type="EMBL" id="PMQ21982.1"/>
    </source>
</evidence>